<sequence length="51" mass="5837">MSLILQSIVVRLTVVFEKPLHFYLQLAVKASNPNKSSWHVLKPFVLSQVET</sequence>
<dbReference type="Proteomes" id="UP000008315">
    <property type="component" value="Chromosome"/>
</dbReference>
<keyword evidence="2" id="KW-1185">Reference proteome</keyword>
<dbReference type="KEGG" id="mah:MEALZ_2575"/>
<name>G4SX94_META2</name>
<dbReference type="EMBL" id="FO082060">
    <property type="protein sequence ID" value="CCE24250.1"/>
    <property type="molecule type" value="Genomic_DNA"/>
</dbReference>
<gene>
    <name evidence="1" type="ordered locus">MEALZ_2575</name>
</gene>
<protein>
    <submittedName>
        <fullName evidence="1">Uncharacterized protein</fullName>
    </submittedName>
</protein>
<evidence type="ECO:0000313" key="1">
    <source>
        <dbReference type="EMBL" id="CCE24250.1"/>
    </source>
</evidence>
<dbReference type="PATRIC" id="fig|271065.3.peg.2647"/>
<accession>G4SX94</accession>
<proteinExistence type="predicted"/>
<reference evidence="2" key="1">
    <citation type="journal article" date="2012" name="J. Bacteriol.">
        <title>Genome sequence of the haloalkaliphilic methanotrophic bacterium Methylomicrobium alcaliphilum 20Z.</title>
        <authorList>
            <person name="Vuilleumier S."/>
            <person name="Khmelenina V.N."/>
            <person name="Bringel F."/>
            <person name="Reshetnikov A.S."/>
            <person name="Lajus A."/>
            <person name="Mangenot S."/>
            <person name="Rouy Z."/>
            <person name="Op den Camp H.J."/>
            <person name="Jetten M.S."/>
            <person name="Dispirito A.A."/>
            <person name="Dunfield P."/>
            <person name="Klotz M.G."/>
            <person name="Semrau J.D."/>
            <person name="Stein L.Y."/>
            <person name="Barbe V."/>
            <person name="Medigue C."/>
            <person name="Trotsenko Y.A."/>
            <person name="Kalyuzhnaya M.G."/>
        </authorList>
    </citation>
    <scope>NUCLEOTIDE SEQUENCE [LARGE SCALE GENOMIC DNA]</scope>
    <source>
        <strain evidence="2">DSM 19304 / NCIMB 14124 / VKM B-2133 / 20Z</strain>
    </source>
</reference>
<dbReference type="AlphaFoldDB" id="G4SX94"/>
<organism evidence="1 2">
    <name type="scientific">Methylotuvimicrobium alcaliphilum (strain DSM 19304 / NCIMB 14124 / VKM B-2133 / 20Z)</name>
    <name type="common">Methylomicrobium alcaliphilum</name>
    <dbReference type="NCBI Taxonomy" id="1091494"/>
    <lineage>
        <taxon>Bacteria</taxon>
        <taxon>Pseudomonadati</taxon>
        <taxon>Pseudomonadota</taxon>
        <taxon>Gammaproteobacteria</taxon>
        <taxon>Methylococcales</taxon>
        <taxon>Methylococcaceae</taxon>
        <taxon>Methylotuvimicrobium</taxon>
    </lineage>
</organism>
<dbReference type="HOGENOM" id="CLU_3100653_0_0_6"/>
<evidence type="ECO:0000313" key="2">
    <source>
        <dbReference type="Proteomes" id="UP000008315"/>
    </source>
</evidence>